<dbReference type="GO" id="GO:0008237">
    <property type="term" value="F:metallopeptidase activity"/>
    <property type="evidence" value="ECO:0007669"/>
    <property type="project" value="InterPro"/>
</dbReference>
<evidence type="ECO:0008006" key="4">
    <source>
        <dbReference type="Google" id="ProtNLM"/>
    </source>
</evidence>
<accession>A0A841H1E1</accession>
<evidence type="ECO:0000313" key="2">
    <source>
        <dbReference type="EMBL" id="MBB6071802.1"/>
    </source>
</evidence>
<dbReference type="RefSeq" id="WP_170032593.1">
    <property type="nucleotide sequence ID" value="NZ_JABDTL010000001.1"/>
</dbReference>
<dbReference type="SUPFAM" id="SSF55486">
    <property type="entry name" value="Metalloproteases ('zincins'), catalytic domain"/>
    <property type="match status" value="1"/>
</dbReference>
<organism evidence="2 3">
    <name type="scientific">Longimicrobium terrae</name>
    <dbReference type="NCBI Taxonomy" id="1639882"/>
    <lineage>
        <taxon>Bacteria</taxon>
        <taxon>Pseudomonadati</taxon>
        <taxon>Gemmatimonadota</taxon>
        <taxon>Longimicrobiia</taxon>
        <taxon>Longimicrobiales</taxon>
        <taxon>Longimicrobiaceae</taxon>
        <taxon>Longimicrobium</taxon>
    </lineage>
</organism>
<dbReference type="Gene3D" id="3.40.390.10">
    <property type="entry name" value="Collagenase (Catalytic Domain)"/>
    <property type="match status" value="1"/>
</dbReference>
<keyword evidence="3" id="KW-1185">Reference proteome</keyword>
<name>A0A841H1E1_9BACT</name>
<proteinExistence type="predicted"/>
<keyword evidence="1" id="KW-0732">Signal</keyword>
<comment type="caution">
    <text evidence="2">The sequence shown here is derived from an EMBL/GenBank/DDBJ whole genome shotgun (WGS) entry which is preliminary data.</text>
</comment>
<dbReference type="InterPro" id="IPR024079">
    <property type="entry name" value="MetalloPept_cat_dom_sf"/>
</dbReference>
<dbReference type="EMBL" id="JACHIA010000010">
    <property type="protein sequence ID" value="MBB6071802.1"/>
    <property type="molecule type" value="Genomic_DNA"/>
</dbReference>
<feature type="chain" id="PRO_5032271522" description="Peptidase M10 metallopeptidase domain-containing protein" evidence="1">
    <location>
        <begin position="22"/>
        <end position="349"/>
    </location>
</feature>
<sequence>MTMIRATILLVLALTALPARAQPVLRGRVLLADTARADSLYAFARYQPAGEAAPRTDSARVSADGRFSISVPGAGGVEVVIDARGAARNYHPALARMTARDLASEQVFVLVPRRWTIPAGAFAGRTVEISPDLARRPVCQGCVAFWLRVEGFRAPAWFQSWDASSFPLRMALDRENAVPRGAVPDSAAFWRIARTVEDDYGADLFRPVRYAEAEPEEDDIDPSNVVLLLTDATLPISGLTTLLSRGGRVTYGTMRLRNRGIVFGSEGPRVVTHELMHTLGVGHTCAWRSVSADLVRCPEMGSTRLTPEDVAYTQVLYRVRNVQRAAGARWGLDAAIAGERVIILHRPAD</sequence>
<evidence type="ECO:0000313" key="3">
    <source>
        <dbReference type="Proteomes" id="UP000582837"/>
    </source>
</evidence>
<reference evidence="2 3" key="1">
    <citation type="submission" date="2020-08" db="EMBL/GenBank/DDBJ databases">
        <title>Genomic Encyclopedia of Type Strains, Phase IV (KMG-IV): sequencing the most valuable type-strain genomes for metagenomic binning, comparative biology and taxonomic classification.</title>
        <authorList>
            <person name="Goeker M."/>
        </authorList>
    </citation>
    <scope>NUCLEOTIDE SEQUENCE [LARGE SCALE GENOMIC DNA]</scope>
    <source>
        <strain evidence="2 3">DSM 29007</strain>
    </source>
</reference>
<gene>
    <name evidence="2" type="ORF">HNQ61_003441</name>
</gene>
<evidence type="ECO:0000256" key="1">
    <source>
        <dbReference type="SAM" id="SignalP"/>
    </source>
</evidence>
<feature type="signal peptide" evidence="1">
    <location>
        <begin position="1"/>
        <end position="21"/>
    </location>
</feature>
<dbReference type="AlphaFoldDB" id="A0A841H1E1"/>
<protein>
    <recommendedName>
        <fullName evidence="4">Peptidase M10 metallopeptidase domain-containing protein</fullName>
    </recommendedName>
</protein>
<dbReference type="Proteomes" id="UP000582837">
    <property type="component" value="Unassembled WGS sequence"/>
</dbReference>